<keyword evidence="2" id="KW-0597">Phosphoprotein</keyword>
<dbReference type="InterPro" id="IPR051414">
    <property type="entry name" value="Adenylate-forming_Reductase"/>
</dbReference>
<name>A0A9P8YFJ5_9PEZI</name>
<reference evidence="3" key="1">
    <citation type="journal article" date="2021" name="Nat. Commun.">
        <title>Genetic determinants of endophytism in the Arabidopsis root mycobiome.</title>
        <authorList>
            <person name="Mesny F."/>
            <person name="Miyauchi S."/>
            <person name="Thiergart T."/>
            <person name="Pickel B."/>
            <person name="Atanasova L."/>
            <person name="Karlsson M."/>
            <person name="Huettel B."/>
            <person name="Barry K.W."/>
            <person name="Haridas S."/>
            <person name="Chen C."/>
            <person name="Bauer D."/>
            <person name="Andreopoulos W."/>
            <person name="Pangilinan J."/>
            <person name="LaButti K."/>
            <person name="Riley R."/>
            <person name="Lipzen A."/>
            <person name="Clum A."/>
            <person name="Drula E."/>
            <person name="Henrissat B."/>
            <person name="Kohler A."/>
            <person name="Grigoriev I.V."/>
            <person name="Martin F.M."/>
            <person name="Hacquard S."/>
        </authorList>
    </citation>
    <scope>NUCLEOTIDE SEQUENCE</scope>
    <source>
        <strain evidence="3">MPI-CAGE-CH-0230</strain>
    </source>
</reference>
<gene>
    <name evidence="3" type="ORF">B0I36DRAFT_358806</name>
</gene>
<evidence type="ECO:0000313" key="4">
    <source>
        <dbReference type="Proteomes" id="UP000756346"/>
    </source>
</evidence>
<protein>
    <submittedName>
        <fullName evidence="3">Uncharacterized protein</fullName>
    </submittedName>
</protein>
<dbReference type="AlphaFoldDB" id="A0A9P8YFJ5"/>
<dbReference type="RefSeq" id="XP_046016180.1">
    <property type="nucleotide sequence ID" value="XM_046158019.1"/>
</dbReference>
<evidence type="ECO:0000256" key="1">
    <source>
        <dbReference type="ARBA" id="ARBA00022450"/>
    </source>
</evidence>
<organism evidence="3 4">
    <name type="scientific">Microdochium trichocladiopsis</name>
    <dbReference type="NCBI Taxonomy" id="1682393"/>
    <lineage>
        <taxon>Eukaryota</taxon>
        <taxon>Fungi</taxon>
        <taxon>Dikarya</taxon>
        <taxon>Ascomycota</taxon>
        <taxon>Pezizomycotina</taxon>
        <taxon>Sordariomycetes</taxon>
        <taxon>Xylariomycetidae</taxon>
        <taxon>Xylariales</taxon>
        <taxon>Microdochiaceae</taxon>
        <taxon>Microdochium</taxon>
    </lineage>
</organism>
<evidence type="ECO:0000256" key="2">
    <source>
        <dbReference type="ARBA" id="ARBA00022553"/>
    </source>
</evidence>
<dbReference type="Proteomes" id="UP000756346">
    <property type="component" value="Unassembled WGS sequence"/>
</dbReference>
<accession>A0A9P8YFJ5</accession>
<dbReference type="EMBL" id="JAGTJQ010000002">
    <property type="protein sequence ID" value="KAH7037059.1"/>
    <property type="molecule type" value="Genomic_DNA"/>
</dbReference>
<dbReference type="PANTHER" id="PTHR43439">
    <property type="entry name" value="PHENYLACETATE-COENZYME A LIGASE"/>
    <property type="match status" value="1"/>
</dbReference>
<dbReference type="GeneID" id="70187565"/>
<keyword evidence="4" id="KW-1185">Reference proteome</keyword>
<dbReference type="OrthoDB" id="429813at2759"/>
<sequence>MRAACGWNQSAAGDFVPVVYLHRPFASFLVEVGAIDDAVSGPLASDDGAWNTTEWFPSLMKTSNALQVLPGSLGGGPIDWILVDTMAAMIHQISQQHRGGEMSEEQVFNLANPNGAQWSSLIPKVLEARAPGNMVVPLAQWVQRLATEVDVERLPALKILEFFLGMATDTQLPSSDGRVKLEIGLAAKYSKAMTVLEAIGS</sequence>
<dbReference type="PANTHER" id="PTHR43439:SF2">
    <property type="entry name" value="ENZYME, PUTATIVE (JCVI)-RELATED"/>
    <property type="match status" value="1"/>
</dbReference>
<evidence type="ECO:0000313" key="3">
    <source>
        <dbReference type="EMBL" id="KAH7037059.1"/>
    </source>
</evidence>
<dbReference type="Gene3D" id="3.40.50.720">
    <property type="entry name" value="NAD(P)-binding Rossmann-like Domain"/>
    <property type="match status" value="1"/>
</dbReference>
<proteinExistence type="predicted"/>
<keyword evidence="1" id="KW-0596">Phosphopantetheine</keyword>
<comment type="caution">
    <text evidence="3">The sequence shown here is derived from an EMBL/GenBank/DDBJ whole genome shotgun (WGS) entry which is preliminary data.</text>
</comment>